<protein>
    <submittedName>
        <fullName evidence="4">Small GTPase super</fullName>
    </submittedName>
</protein>
<dbReference type="InterPro" id="IPR001806">
    <property type="entry name" value="Small_GTPase"/>
</dbReference>
<organism evidence="4 5">
    <name type="scientific">Fusarium falciforme</name>
    <dbReference type="NCBI Taxonomy" id="195108"/>
    <lineage>
        <taxon>Eukaryota</taxon>
        <taxon>Fungi</taxon>
        <taxon>Dikarya</taxon>
        <taxon>Ascomycota</taxon>
        <taxon>Pezizomycotina</taxon>
        <taxon>Sordariomycetes</taxon>
        <taxon>Hypocreomycetidae</taxon>
        <taxon>Hypocreales</taxon>
        <taxon>Nectriaceae</taxon>
        <taxon>Fusarium</taxon>
        <taxon>Fusarium solani species complex</taxon>
    </lineage>
</organism>
<dbReference type="OrthoDB" id="4999537at2759"/>
<keyword evidence="3" id="KW-0342">GTP-binding</keyword>
<sequence>MNFLQVAHLQEAASLLETFYTTVTLADITVDMTMTDTPGQMDYDRLRPICYPNGNVIILTFDKSIPECFDNIEEAWMPEIQHFLPNTPIILVGNKKDLEHDPKIIQEAKKIGYHPVTYEEGAEKAAKLPGVVKFLETSAKTGEGIKEVFEFAALYALLGTGQEKPPSIFRRLFSKK</sequence>
<dbReference type="PRINTS" id="PR00449">
    <property type="entry name" value="RASTRNSFRMNG"/>
</dbReference>
<dbReference type="EMBL" id="JAOQAV010000049">
    <property type="protein sequence ID" value="KAJ4180344.1"/>
    <property type="molecule type" value="Genomic_DNA"/>
</dbReference>
<dbReference type="PANTHER" id="PTHR24072">
    <property type="entry name" value="RHO FAMILY GTPASE"/>
    <property type="match status" value="1"/>
</dbReference>
<keyword evidence="5" id="KW-1185">Reference proteome</keyword>
<proteinExistence type="predicted"/>
<name>A0A9W8QWF2_9HYPO</name>
<dbReference type="SMART" id="SM00173">
    <property type="entry name" value="RAS"/>
    <property type="match status" value="1"/>
</dbReference>
<dbReference type="Gene3D" id="3.40.50.300">
    <property type="entry name" value="P-loop containing nucleotide triphosphate hydrolases"/>
    <property type="match status" value="1"/>
</dbReference>
<dbReference type="PROSITE" id="PS51419">
    <property type="entry name" value="RAB"/>
    <property type="match status" value="1"/>
</dbReference>
<dbReference type="Pfam" id="PF00071">
    <property type="entry name" value="Ras"/>
    <property type="match status" value="1"/>
</dbReference>
<evidence type="ECO:0000256" key="1">
    <source>
        <dbReference type="ARBA" id="ARBA00022481"/>
    </source>
</evidence>
<dbReference type="SMART" id="SM00175">
    <property type="entry name" value="RAB"/>
    <property type="match status" value="1"/>
</dbReference>
<dbReference type="PROSITE" id="PS51420">
    <property type="entry name" value="RHO"/>
    <property type="match status" value="1"/>
</dbReference>
<dbReference type="GO" id="GO:0005525">
    <property type="term" value="F:GTP binding"/>
    <property type="evidence" value="ECO:0007669"/>
    <property type="project" value="UniProtKB-KW"/>
</dbReference>
<accession>A0A9W8QWF2</accession>
<evidence type="ECO:0000256" key="2">
    <source>
        <dbReference type="ARBA" id="ARBA00022741"/>
    </source>
</evidence>
<dbReference type="GO" id="GO:0007264">
    <property type="term" value="P:small GTPase-mediated signal transduction"/>
    <property type="evidence" value="ECO:0007669"/>
    <property type="project" value="InterPro"/>
</dbReference>
<evidence type="ECO:0000256" key="3">
    <source>
        <dbReference type="ARBA" id="ARBA00023134"/>
    </source>
</evidence>
<comment type="caution">
    <text evidence="4">The sequence shown here is derived from an EMBL/GenBank/DDBJ whole genome shotgun (WGS) entry which is preliminary data.</text>
</comment>
<dbReference type="SMART" id="SM00174">
    <property type="entry name" value="RHO"/>
    <property type="match status" value="1"/>
</dbReference>
<dbReference type="SUPFAM" id="SSF52540">
    <property type="entry name" value="P-loop containing nucleoside triphosphate hydrolases"/>
    <property type="match status" value="1"/>
</dbReference>
<reference evidence="4" key="1">
    <citation type="submission" date="2022-09" db="EMBL/GenBank/DDBJ databases">
        <title>Fusarium specimens isolated from Avocado Roots.</title>
        <authorList>
            <person name="Stajich J."/>
            <person name="Roper C."/>
            <person name="Heimlech-Rivalta G."/>
        </authorList>
    </citation>
    <scope>NUCLEOTIDE SEQUENCE</scope>
    <source>
        <strain evidence="4">A02</strain>
    </source>
</reference>
<dbReference type="InterPro" id="IPR027417">
    <property type="entry name" value="P-loop_NTPase"/>
</dbReference>
<gene>
    <name evidence="4" type="primary">rho1</name>
    <name evidence="4" type="ORF">NW755_011837</name>
</gene>
<keyword evidence="2" id="KW-0547">Nucleotide-binding</keyword>
<dbReference type="Proteomes" id="UP001152087">
    <property type="component" value="Unassembled WGS sequence"/>
</dbReference>
<dbReference type="GO" id="GO:0003924">
    <property type="term" value="F:GTPase activity"/>
    <property type="evidence" value="ECO:0007669"/>
    <property type="project" value="InterPro"/>
</dbReference>
<keyword evidence="1" id="KW-0488">Methylation</keyword>
<evidence type="ECO:0000313" key="4">
    <source>
        <dbReference type="EMBL" id="KAJ4180344.1"/>
    </source>
</evidence>
<dbReference type="InterPro" id="IPR003578">
    <property type="entry name" value="Small_GTPase_Rho"/>
</dbReference>
<dbReference type="NCBIfam" id="TIGR00231">
    <property type="entry name" value="small_GTP"/>
    <property type="match status" value="1"/>
</dbReference>
<dbReference type="PROSITE" id="PS51421">
    <property type="entry name" value="RAS"/>
    <property type="match status" value="1"/>
</dbReference>
<evidence type="ECO:0000313" key="5">
    <source>
        <dbReference type="Proteomes" id="UP001152087"/>
    </source>
</evidence>
<dbReference type="AlphaFoldDB" id="A0A9W8QWF2"/>
<dbReference type="InterPro" id="IPR005225">
    <property type="entry name" value="Small_GTP-bd"/>
</dbReference>